<dbReference type="OrthoDB" id="195113at2"/>
<dbReference type="Proteomes" id="UP000036520">
    <property type="component" value="Chromosome"/>
</dbReference>
<dbReference type="InterPro" id="IPR024072">
    <property type="entry name" value="DHFR-like_dom_sf"/>
</dbReference>
<evidence type="ECO:0000259" key="1">
    <source>
        <dbReference type="Pfam" id="PF01872"/>
    </source>
</evidence>
<organism evidence="2 3">
    <name type="scientific">Cyclobacterium amurskyense</name>
    <dbReference type="NCBI Taxonomy" id="320787"/>
    <lineage>
        <taxon>Bacteria</taxon>
        <taxon>Pseudomonadati</taxon>
        <taxon>Bacteroidota</taxon>
        <taxon>Cytophagia</taxon>
        <taxon>Cytophagales</taxon>
        <taxon>Cyclobacteriaceae</taxon>
        <taxon>Cyclobacterium</taxon>
    </lineage>
</organism>
<dbReference type="GO" id="GO:0008703">
    <property type="term" value="F:5-amino-6-(5-phosphoribosylamino)uracil reductase activity"/>
    <property type="evidence" value="ECO:0007669"/>
    <property type="project" value="InterPro"/>
</dbReference>
<dbReference type="PATRIC" id="fig|320787.5.peg.1617"/>
<dbReference type="PANTHER" id="PTHR38011">
    <property type="entry name" value="DIHYDROFOLATE REDUCTASE FAMILY PROTEIN (AFU_ORTHOLOGUE AFUA_8G06820)"/>
    <property type="match status" value="1"/>
</dbReference>
<feature type="domain" description="Bacterial bifunctional deaminase-reductase C-terminal" evidence="1">
    <location>
        <begin position="3"/>
        <end position="182"/>
    </location>
</feature>
<dbReference type="STRING" id="320787.CA2015_1468"/>
<sequence length="188" mass="21305">MRKLKLQVQMTIDGFISGQNGEMDWMKFPWTDDILNYVREITEPVDTIVLGRKLAEGFIPHWANVAKDPSNPEYEGGVKYATTQKIVFTKTLDKSIWENTEISKGDLVEEITNLKNMPGKDIIAYGGGEFVSSLIKNKLIDELHLFVNPAAIGNGMPIFKELSEMQKFNLDEVQKFDCGIVVMVYKPI</sequence>
<dbReference type="AlphaFoldDB" id="A0A0H4PRK4"/>
<gene>
    <name evidence="2" type="ORF">CA2015_1468</name>
</gene>
<dbReference type="KEGG" id="camu:CA2015_1468"/>
<proteinExistence type="predicted"/>
<dbReference type="GO" id="GO:0009231">
    <property type="term" value="P:riboflavin biosynthetic process"/>
    <property type="evidence" value="ECO:0007669"/>
    <property type="project" value="InterPro"/>
</dbReference>
<keyword evidence="3" id="KW-1185">Reference proteome</keyword>
<dbReference type="PANTHER" id="PTHR38011:SF11">
    <property type="entry name" value="2,5-DIAMINO-6-RIBOSYLAMINO-4(3H)-PYRIMIDINONE 5'-PHOSPHATE REDUCTASE"/>
    <property type="match status" value="1"/>
</dbReference>
<dbReference type="Gene3D" id="3.40.430.10">
    <property type="entry name" value="Dihydrofolate Reductase, subunit A"/>
    <property type="match status" value="1"/>
</dbReference>
<reference evidence="2 3" key="1">
    <citation type="submission" date="2015-07" db="EMBL/GenBank/DDBJ databases">
        <authorList>
            <person name="Kim K.M."/>
        </authorList>
    </citation>
    <scope>NUCLEOTIDE SEQUENCE [LARGE SCALE GENOMIC DNA]</scope>
    <source>
        <strain evidence="2 3">KCTC 12363</strain>
    </source>
</reference>
<protein>
    <submittedName>
        <fullName evidence="2">Deaminase</fullName>
    </submittedName>
</protein>
<accession>A0A0H4PRK4</accession>
<dbReference type="InterPro" id="IPR002734">
    <property type="entry name" value="RibDG_C"/>
</dbReference>
<evidence type="ECO:0000313" key="2">
    <source>
        <dbReference type="EMBL" id="AKP50907.1"/>
    </source>
</evidence>
<evidence type="ECO:0000313" key="3">
    <source>
        <dbReference type="Proteomes" id="UP000036520"/>
    </source>
</evidence>
<dbReference type="RefSeq" id="WP_048641305.1">
    <property type="nucleotide sequence ID" value="NZ_CP012040.1"/>
</dbReference>
<dbReference type="Pfam" id="PF01872">
    <property type="entry name" value="RibD_C"/>
    <property type="match status" value="1"/>
</dbReference>
<dbReference type="InterPro" id="IPR050765">
    <property type="entry name" value="Riboflavin_Biosynth_HTPR"/>
</dbReference>
<name>A0A0H4PRK4_9BACT</name>
<dbReference type="SUPFAM" id="SSF53597">
    <property type="entry name" value="Dihydrofolate reductase-like"/>
    <property type="match status" value="1"/>
</dbReference>
<dbReference type="EMBL" id="CP012040">
    <property type="protein sequence ID" value="AKP50907.1"/>
    <property type="molecule type" value="Genomic_DNA"/>
</dbReference>